<protein>
    <recommendedName>
        <fullName evidence="3">BTB domain-containing protein</fullName>
    </recommendedName>
</protein>
<accession>A0A6G1LA23</accession>
<dbReference type="EMBL" id="ML995831">
    <property type="protein sequence ID" value="KAF2769781.1"/>
    <property type="molecule type" value="Genomic_DNA"/>
</dbReference>
<dbReference type="AlphaFoldDB" id="A0A6G1LA23"/>
<sequence length="240" mass="27865">MELKSSRNEEDHSACTRLRKRLPRYFLHRSPTSKKSLLHPKGLLQNASGSFRHWVRTKEQNDEKLIMNLPATNDEAFQFFLYWISGNGVPPWEDYFCDVSGDHKHPAWPRRSREYQLTTIRLWVFTELWEIAELQDEVMRCLLEFLNRNIVHPSAVNEVLSTTGEECVLRKVFVVATISGLLGKAYTADDERRLVAIPAFLRACQKIAEEKEEQSLCRGWRMESWNVKGRDSEGHVATGS</sequence>
<proteinExistence type="predicted"/>
<gene>
    <name evidence="1" type="ORF">EJ03DRAFT_88248</name>
</gene>
<evidence type="ECO:0008006" key="3">
    <source>
        <dbReference type="Google" id="ProtNLM"/>
    </source>
</evidence>
<organism evidence="1 2">
    <name type="scientific">Teratosphaeria nubilosa</name>
    <dbReference type="NCBI Taxonomy" id="161662"/>
    <lineage>
        <taxon>Eukaryota</taxon>
        <taxon>Fungi</taxon>
        <taxon>Dikarya</taxon>
        <taxon>Ascomycota</taxon>
        <taxon>Pezizomycotina</taxon>
        <taxon>Dothideomycetes</taxon>
        <taxon>Dothideomycetidae</taxon>
        <taxon>Mycosphaerellales</taxon>
        <taxon>Teratosphaeriaceae</taxon>
        <taxon>Teratosphaeria</taxon>
    </lineage>
</organism>
<evidence type="ECO:0000313" key="1">
    <source>
        <dbReference type="EMBL" id="KAF2769781.1"/>
    </source>
</evidence>
<reference evidence="1" key="1">
    <citation type="journal article" date="2020" name="Stud. Mycol.">
        <title>101 Dothideomycetes genomes: a test case for predicting lifestyles and emergence of pathogens.</title>
        <authorList>
            <person name="Haridas S."/>
            <person name="Albert R."/>
            <person name="Binder M."/>
            <person name="Bloem J."/>
            <person name="Labutti K."/>
            <person name="Salamov A."/>
            <person name="Andreopoulos B."/>
            <person name="Baker S."/>
            <person name="Barry K."/>
            <person name="Bills G."/>
            <person name="Bluhm B."/>
            <person name="Cannon C."/>
            <person name="Castanera R."/>
            <person name="Culley D."/>
            <person name="Daum C."/>
            <person name="Ezra D."/>
            <person name="Gonzalez J."/>
            <person name="Henrissat B."/>
            <person name="Kuo A."/>
            <person name="Liang C."/>
            <person name="Lipzen A."/>
            <person name="Lutzoni F."/>
            <person name="Magnuson J."/>
            <person name="Mondo S."/>
            <person name="Nolan M."/>
            <person name="Ohm R."/>
            <person name="Pangilinan J."/>
            <person name="Park H.-J."/>
            <person name="Ramirez L."/>
            <person name="Alfaro M."/>
            <person name="Sun H."/>
            <person name="Tritt A."/>
            <person name="Yoshinaga Y."/>
            <person name="Zwiers L.-H."/>
            <person name="Turgeon B."/>
            <person name="Goodwin S."/>
            <person name="Spatafora J."/>
            <person name="Crous P."/>
            <person name="Grigoriev I."/>
        </authorList>
    </citation>
    <scope>NUCLEOTIDE SEQUENCE</scope>
    <source>
        <strain evidence="1">CBS 116005</strain>
    </source>
</reference>
<dbReference type="OrthoDB" id="3650636at2759"/>
<keyword evidence="2" id="KW-1185">Reference proteome</keyword>
<dbReference type="Proteomes" id="UP000799436">
    <property type="component" value="Unassembled WGS sequence"/>
</dbReference>
<evidence type="ECO:0000313" key="2">
    <source>
        <dbReference type="Proteomes" id="UP000799436"/>
    </source>
</evidence>
<name>A0A6G1LA23_9PEZI</name>